<dbReference type="GO" id="GO:0051213">
    <property type="term" value="F:dioxygenase activity"/>
    <property type="evidence" value="ECO:0007669"/>
    <property type="project" value="InterPro"/>
</dbReference>
<accession>A0AAE0P8B6</accession>
<organism evidence="4 5">
    <name type="scientific">Podospora didyma</name>
    <dbReference type="NCBI Taxonomy" id="330526"/>
    <lineage>
        <taxon>Eukaryota</taxon>
        <taxon>Fungi</taxon>
        <taxon>Dikarya</taxon>
        <taxon>Ascomycota</taxon>
        <taxon>Pezizomycotina</taxon>
        <taxon>Sordariomycetes</taxon>
        <taxon>Sordariomycetidae</taxon>
        <taxon>Sordariales</taxon>
        <taxon>Podosporaceae</taxon>
        <taxon>Podospora</taxon>
    </lineage>
</organism>
<evidence type="ECO:0000259" key="3">
    <source>
        <dbReference type="PROSITE" id="PS51471"/>
    </source>
</evidence>
<proteinExistence type="inferred from homology"/>
<feature type="region of interest" description="Disordered" evidence="2">
    <location>
        <begin position="89"/>
        <end position="110"/>
    </location>
</feature>
<dbReference type="InterPro" id="IPR037151">
    <property type="entry name" value="AlkB-like_sf"/>
</dbReference>
<feature type="compositionally biased region" description="Polar residues" evidence="2">
    <location>
        <begin position="480"/>
        <end position="494"/>
    </location>
</feature>
<dbReference type="PANTHER" id="PTHR31212:SF5">
    <property type="entry name" value="ISOCHORISMATASE FAMILY PROTEIN FAMILY (AFU_ORTHOLOGUE AFUA_3G14500)"/>
    <property type="match status" value="1"/>
</dbReference>
<feature type="compositionally biased region" description="Basic and acidic residues" evidence="2">
    <location>
        <begin position="1031"/>
        <end position="1043"/>
    </location>
</feature>
<dbReference type="InterPro" id="IPR027450">
    <property type="entry name" value="AlkB-like"/>
</dbReference>
<feature type="region of interest" description="Disordered" evidence="2">
    <location>
        <begin position="1025"/>
        <end position="1074"/>
    </location>
</feature>
<dbReference type="Proteomes" id="UP001285441">
    <property type="component" value="Unassembled WGS sequence"/>
</dbReference>
<comment type="similarity">
    <text evidence="1">Belongs to the isochorismatase family.</text>
</comment>
<name>A0AAE0P8B6_9PEZI</name>
<dbReference type="Gene3D" id="2.60.120.590">
    <property type="entry name" value="Alpha-ketoglutarate-dependent dioxygenase AlkB-like"/>
    <property type="match status" value="1"/>
</dbReference>
<dbReference type="InterPro" id="IPR032854">
    <property type="entry name" value="ALKBH3"/>
</dbReference>
<dbReference type="EMBL" id="JAULSW010000001">
    <property type="protein sequence ID" value="KAK3395231.1"/>
    <property type="molecule type" value="Genomic_DNA"/>
</dbReference>
<feature type="domain" description="Fe2OG dioxygenase" evidence="3">
    <location>
        <begin position="603"/>
        <end position="742"/>
    </location>
</feature>
<dbReference type="InterPro" id="IPR036380">
    <property type="entry name" value="Isochorismatase-like_sf"/>
</dbReference>
<dbReference type="InterPro" id="IPR005123">
    <property type="entry name" value="Oxoglu/Fe-dep_dioxygenase_dom"/>
</dbReference>
<feature type="region of interest" description="Disordered" evidence="2">
    <location>
        <begin position="647"/>
        <end position="692"/>
    </location>
</feature>
<dbReference type="GO" id="GO:0006307">
    <property type="term" value="P:DNA alkylation repair"/>
    <property type="evidence" value="ECO:0007669"/>
    <property type="project" value="InterPro"/>
</dbReference>
<feature type="compositionally biased region" description="Basic residues" evidence="2">
    <location>
        <begin position="417"/>
        <end position="427"/>
    </location>
</feature>
<evidence type="ECO:0000313" key="4">
    <source>
        <dbReference type="EMBL" id="KAK3395231.1"/>
    </source>
</evidence>
<feature type="compositionally biased region" description="Low complexity" evidence="2">
    <location>
        <begin position="332"/>
        <end position="345"/>
    </location>
</feature>
<sequence>MAPHFPFGSSVLPALQTRKALLIFDLQNDFVSDDALLPLTGPEGVMDRILAFAKSFRDSGAGDVIWVRSEFESHRPLTVDGDQIVTAQIRIPPPRPGRGRQRESRNTDAASLEADEEAFLSVMAESDKPSCVRTGTPGADFPPNVQEAIVDGRDIVFTKTHYSAFASEQQQLIQMLRMRFVTELFVCGALTNVSIYATALDAGRHGYEMTVVEDCCGFRDEMRHMNALRQLMQLTGCEIQSHEAVMDDLAPPPPPKKKESIKPPPAATRGSGREAADGSGTSQESPVRLPTPQGPSTGLSPSISRITLSLDGELAGDNSTSRRDSAGSSDGAQPQQQAPLQQQQQQHDKREAVEAEPTVQPVVAAKDKDTSQEEEEAAANQSTEETLKGPPRTLVRRPLAAPPSPSSSAKVPEPSRIRVKPKRRHRPPTSEEQKSSAPPPQTQPPSTSPAKKTAGPAPPKKADEPNPLKSEPIVAPDPKPTSTKMTDKPVTTTPEKAKVDTDNAAATTFSGPLCEGDTTIIGNVLPPALAANAFERLLDEVSWAGMSRLGGEVPRRVAVQGEIDEEGNLPVYRHPTDESPPLLPFSPTVLEIKRDIEKHLGHPLNHVLIQHYRNGSDYISEHSDKTLDVMRDSFIANVSLGAERTMVFRTKRPEKDPSKTAAAGSDEESPQDVRSQETPAEKAQRQVQRAPLPHNSLCRMGLATNMRWLHAIRQDKRSDKEKSAAEMACSGARISLTFRRIGTFLDASQTLIWGQGATGKTRAEAKQVINGQTPDAVRMLQAFGSENHSSNFDWTAKYGQGFDVLHMGAPKRFCAGSDLIANMRVALALAELGIGAAKGSVEGDVRFEDNDPGRAVVDGHDSVLRYLDAVYCAGRRYDQLPAADVARRFTRLQLALDLLPRWRRWLDLVLQDTVDDDEHSERNATKLTRLRSVVRKDMLPEWERYAAESAKKNAAAGGMFYIAGGRSAPSPADFALWPVLHNIVRLTGGDDVVLEVGSSQPDEGHYLARYYRIFRERSAVAKVLGPPNKSPVKEAEKAVKPEPETEVLAVRSSDSGESESGSGSGRGQGRRRRP</sequence>
<evidence type="ECO:0000256" key="2">
    <source>
        <dbReference type="SAM" id="MobiDB-lite"/>
    </source>
</evidence>
<feature type="region of interest" description="Disordered" evidence="2">
    <location>
        <begin position="246"/>
        <end position="497"/>
    </location>
</feature>
<dbReference type="PROSITE" id="PS51471">
    <property type="entry name" value="FE2OG_OXY"/>
    <property type="match status" value="1"/>
</dbReference>
<dbReference type="InterPro" id="IPR000868">
    <property type="entry name" value="Isochorismatase-like_dom"/>
</dbReference>
<dbReference type="Gene3D" id="3.40.50.850">
    <property type="entry name" value="Isochorismatase-like"/>
    <property type="match status" value="1"/>
</dbReference>
<dbReference type="Pfam" id="PF00857">
    <property type="entry name" value="Isochorismatase"/>
    <property type="match status" value="1"/>
</dbReference>
<feature type="compositionally biased region" description="Low complexity" evidence="2">
    <location>
        <begin position="1051"/>
        <end position="1061"/>
    </location>
</feature>
<feature type="compositionally biased region" description="Pro residues" evidence="2">
    <location>
        <begin position="437"/>
        <end position="447"/>
    </location>
</feature>
<reference evidence="4" key="1">
    <citation type="journal article" date="2023" name="Mol. Phylogenet. Evol.">
        <title>Genome-scale phylogeny and comparative genomics of the fungal order Sordariales.</title>
        <authorList>
            <person name="Hensen N."/>
            <person name="Bonometti L."/>
            <person name="Westerberg I."/>
            <person name="Brannstrom I.O."/>
            <person name="Guillou S."/>
            <person name="Cros-Aarteil S."/>
            <person name="Calhoun S."/>
            <person name="Haridas S."/>
            <person name="Kuo A."/>
            <person name="Mondo S."/>
            <person name="Pangilinan J."/>
            <person name="Riley R."/>
            <person name="LaButti K."/>
            <person name="Andreopoulos B."/>
            <person name="Lipzen A."/>
            <person name="Chen C."/>
            <person name="Yan M."/>
            <person name="Daum C."/>
            <person name="Ng V."/>
            <person name="Clum A."/>
            <person name="Steindorff A."/>
            <person name="Ohm R.A."/>
            <person name="Martin F."/>
            <person name="Silar P."/>
            <person name="Natvig D.O."/>
            <person name="Lalanne C."/>
            <person name="Gautier V."/>
            <person name="Ament-Velasquez S.L."/>
            <person name="Kruys A."/>
            <person name="Hutchinson M.I."/>
            <person name="Powell A.J."/>
            <person name="Barry K."/>
            <person name="Miller A.N."/>
            <person name="Grigoriev I.V."/>
            <person name="Debuchy R."/>
            <person name="Gladieux P."/>
            <person name="Hiltunen Thoren M."/>
            <person name="Johannesson H."/>
        </authorList>
    </citation>
    <scope>NUCLEOTIDE SEQUENCE</scope>
    <source>
        <strain evidence="4">CBS 232.78</strain>
    </source>
</reference>
<evidence type="ECO:0000256" key="1">
    <source>
        <dbReference type="ARBA" id="ARBA00006336"/>
    </source>
</evidence>
<dbReference type="SUPFAM" id="SSF51197">
    <property type="entry name" value="Clavaminate synthase-like"/>
    <property type="match status" value="1"/>
</dbReference>
<comment type="caution">
    <text evidence="4">The sequence shown here is derived from an EMBL/GenBank/DDBJ whole genome shotgun (WGS) entry which is preliminary data.</text>
</comment>
<protein>
    <recommendedName>
        <fullName evidence="3">Fe2OG dioxygenase domain-containing protein</fullName>
    </recommendedName>
</protein>
<dbReference type="Pfam" id="PF13532">
    <property type="entry name" value="2OG-FeII_Oxy_2"/>
    <property type="match status" value="1"/>
</dbReference>
<reference evidence="4" key="2">
    <citation type="submission" date="2023-06" db="EMBL/GenBank/DDBJ databases">
        <authorList>
            <consortium name="Lawrence Berkeley National Laboratory"/>
            <person name="Haridas S."/>
            <person name="Hensen N."/>
            <person name="Bonometti L."/>
            <person name="Westerberg I."/>
            <person name="Brannstrom I.O."/>
            <person name="Guillou S."/>
            <person name="Cros-Aarteil S."/>
            <person name="Calhoun S."/>
            <person name="Kuo A."/>
            <person name="Mondo S."/>
            <person name="Pangilinan J."/>
            <person name="Riley R."/>
            <person name="LaButti K."/>
            <person name="Andreopoulos B."/>
            <person name="Lipzen A."/>
            <person name="Chen C."/>
            <person name="Yanf M."/>
            <person name="Daum C."/>
            <person name="Ng V."/>
            <person name="Clum A."/>
            <person name="Steindorff A."/>
            <person name="Ohm R."/>
            <person name="Martin F."/>
            <person name="Silar P."/>
            <person name="Natvig D."/>
            <person name="Lalanne C."/>
            <person name="Gautier V."/>
            <person name="Ament-velasquez S.L."/>
            <person name="Kruys A."/>
            <person name="Hutchinson M.I."/>
            <person name="Powell A.J."/>
            <person name="Barry K."/>
            <person name="Miller A.N."/>
            <person name="Grigoriev I.V."/>
            <person name="Debuchy R."/>
            <person name="Gladieux P."/>
            <person name="Thoren M.H."/>
            <person name="Johannesson H."/>
        </authorList>
    </citation>
    <scope>NUCLEOTIDE SEQUENCE</scope>
    <source>
        <strain evidence="4">CBS 232.78</strain>
    </source>
</reference>
<dbReference type="CDD" id="cd00431">
    <property type="entry name" value="cysteine_hydrolases"/>
    <property type="match status" value="1"/>
</dbReference>
<dbReference type="PANTHER" id="PTHR31212">
    <property type="entry name" value="ALPHA-KETOGLUTARATE-DEPENDENT DIOXYGENASE ALKB HOMOLOG 3"/>
    <property type="match status" value="1"/>
</dbReference>
<gene>
    <name evidence="4" type="ORF">B0H63DRAFT_427314</name>
</gene>
<feature type="compositionally biased region" description="Polar residues" evidence="2">
    <location>
        <begin position="294"/>
        <end position="307"/>
    </location>
</feature>
<keyword evidence="5" id="KW-1185">Reference proteome</keyword>
<evidence type="ECO:0000313" key="5">
    <source>
        <dbReference type="Proteomes" id="UP001285441"/>
    </source>
</evidence>
<dbReference type="AlphaFoldDB" id="A0AAE0P8B6"/>
<dbReference type="SUPFAM" id="SSF52499">
    <property type="entry name" value="Isochorismatase-like hydrolases"/>
    <property type="match status" value="1"/>
</dbReference>